<dbReference type="PIRSF" id="PIRSF035805">
    <property type="entry name" value="TK_cell"/>
    <property type="match status" value="1"/>
</dbReference>
<sequence>MAKLYFRYGAMNCGKTTALLQTAHNYSESGQKAIIIKPAVDTKMKSCVTSRLGISREVDLLVGENDNLFEHFEENGQGLDCILVDEVQFLTVAQIEELYRVAVVLNIPVICYGLRADFRMDGFPASSRLLELAHSITEMKNVCACGKKATCNLRLVNNVPVFKGNQIEIDDSDFISYKAVCSECYERLKSSTNA</sequence>
<feature type="binding site" evidence="8">
    <location>
        <begin position="9"/>
        <end position="16"/>
    </location>
    <ligand>
        <name>ATP</name>
        <dbReference type="ChEBI" id="CHEBI:30616"/>
    </ligand>
</feature>
<dbReference type="Gene3D" id="3.40.50.300">
    <property type="entry name" value="P-loop containing nucleotide triphosphate hydrolases"/>
    <property type="match status" value="1"/>
</dbReference>
<comment type="subcellular location">
    <subcellularLocation>
        <location evidence="8">Cytoplasm</location>
    </subcellularLocation>
</comment>
<evidence type="ECO:0000313" key="12">
    <source>
        <dbReference type="Proteomes" id="UP000604730"/>
    </source>
</evidence>
<keyword evidence="7 8" id="KW-0067">ATP-binding</keyword>
<comment type="caution">
    <text evidence="11">The sequence shown here is derived from an EMBL/GenBank/DDBJ whole genome shotgun (WGS) entry which is preliminary data.</text>
</comment>
<dbReference type="InterPro" id="IPR001267">
    <property type="entry name" value="Thymidine_kinase"/>
</dbReference>
<evidence type="ECO:0000256" key="8">
    <source>
        <dbReference type="HAMAP-Rule" id="MF_00124"/>
    </source>
</evidence>
<dbReference type="InterPro" id="IPR027417">
    <property type="entry name" value="P-loop_NTPase"/>
</dbReference>
<dbReference type="SUPFAM" id="SSF52540">
    <property type="entry name" value="P-loop containing nucleoside triphosphate hydrolases"/>
    <property type="match status" value="1"/>
</dbReference>
<comment type="similarity">
    <text evidence="1 8 10">Belongs to the thymidine kinase family.</text>
</comment>
<dbReference type="EMBL" id="JAEPRJ010000001">
    <property type="protein sequence ID" value="MBK5897262.1"/>
    <property type="molecule type" value="Genomic_DNA"/>
</dbReference>
<keyword evidence="3 8" id="KW-0237">DNA synthesis</keyword>
<dbReference type="GO" id="GO:0004797">
    <property type="term" value="F:thymidine kinase activity"/>
    <property type="evidence" value="ECO:0007669"/>
    <property type="project" value="UniProtKB-EC"/>
</dbReference>
<keyword evidence="8" id="KW-0479">Metal-binding</keyword>
<keyword evidence="4 8" id="KW-0808">Transferase</keyword>
<name>A0ABS1IZE6_9FIRM</name>
<evidence type="ECO:0000256" key="10">
    <source>
        <dbReference type="RuleBase" id="RU004165"/>
    </source>
</evidence>
<evidence type="ECO:0000256" key="4">
    <source>
        <dbReference type="ARBA" id="ARBA00022679"/>
    </source>
</evidence>
<protein>
    <recommendedName>
        <fullName evidence="2 8">Thymidine kinase</fullName>
        <ecNumber evidence="2 8">2.7.1.21</ecNumber>
    </recommendedName>
</protein>
<dbReference type="RefSeq" id="WP_208428757.1">
    <property type="nucleotide sequence ID" value="NZ_JAEPRJ010000001.1"/>
</dbReference>
<dbReference type="PANTHER" id="PTHR11441">
    <property type="entry name" value="THYMIDINE KINASE"/>
    <property type="match status" value="1"/>
</dbReference>
<dbReference type="Pfam" id="PF00265">
    <property type="entry name" value="TK"/>
    <property type="match status" value="1"/>
</dbReference>
<feature type="active site" description="Proton acceptor" evidence="8">
    <location>
        <position position="86"/>
    </location>
</feature>
<evidence type="ECO:0000256" key="2">
    <source>
        <dbReference type="ARBA" id="ARBA00012118"/>
    </source>
</evidence>
<organism evidence="11 12">
    <name type="scientific">Catonella massiliensis</name>
    <dbReference type="NCBI Taxonomy" id="2799636"/>
    <lineage>
        <taxon>Bacteria</taxon>
        <taxon>Bacillati</taxon>
        <taxon>Bacillota</taxon>
        <taxon>Clostridia</taxon>
        <taxon>Lachnospirales</taxon>
        <taxon>Lachnospiraceae</taxon>
        <taxon>Catonella</taxon>
    </lineage>
</organism>
<comment type="catalytic activity">
    <reaction evidence="8 9">
        <text>thymidine + ATP = dTMP + ADP + H(+)</text>
        <dbReference type="Rhea" id="RHEA:19129"/>
        <dbReference type="ChEBI" id="CHEBI:15378"/>
        <dbReference type="ChEBI" id="CHEBI:17748"/>
        <dbReference type="ChEBI" id="CHEBI:30616"/>
        <dbReference type="ChEBI" id="CHEBI:63528"/>
        <dbReference type="ChEBI" id="CHEBI:456216"/>
        <dbReference type="EC" id="2.7.1.21"/>
    </reaction>
</comment>
<comment type="subunit">
    <text evidence="8">Homotetramer.</text>
</comment>
<proteinExistence type="inferred from homology"/>
<dbReference type="EC" id="2.7.1.21" evidence="2 8"/>
<dbReference type="SUPFAM" id="SSF57716">
    <property type="entry name" value="Glucocorticoid receptor-like (DNA-binding domain)"/>
    <property type="match status" value="1"/>
</dbReference>
<evidence type="ECO:0000256" key="6">
    <source>
        <dbReference type="ARBA" id="ARBA00022777"/>
    </source>
</evidence>
<dbReference type="Proteomes" id="UP000604730">
    <property type="component" value="Unassembled WGS sequence"/>
</dbReference>
<evidence type="ECO:0000256" key="7">
    <source>
        <dbReference type="ARBA" id="ARBA00022840"/>
    </source>
</evidence>
<keyword evidence="12" id="KW-1185">Reference proteome</keyword>
<gene>
    <name evidence="8" type="primary">tdk</name>
    <name evidence="11" type="ORF">JJN12_05595</name>
</gene>
<feature type="binding site" evidence="8">
    <location>
        <begin position="85"/>
        <end position="88"/>
    </location>
    <ligand>
        <name>ATP</name>
        <dbReference type="ChEBI" id="CHEBI:30616"/>
    </ligand>
</feature>
<evidence type="ECO:0000256" key="5">
    <source>
        <dbReference type="ARBA" id="ARBA00022741"/>
    </source>
</evidence>
<feature type="binding site" evidence="8">
    <location>
        <position position="184"/>
    </location>
    <ligand>
        <name>Zn(2+)</name>
        <dbReference type="ChEBI" id="CHEBI:29105"/>
    </ligand>
</feature>
<dbReference type="Gene3D" id="3.30.60.20">
    <property type="match status" value="1"/>
</dbReference>
<evidence type="ECO:0000313" key="11">
    <source>
        <dbReference type="EMBL" id="MBK5897262.1"/>
    </source>
</evidence>
<dbReference type="NCBIfam" id="NF003300">
    <property type="entry name" value="PRK04296.1-5"/>
    <property type="match status" value="1"/>
</dbReference>
<keyword evidence="8" id="KW-0963">Cytoplasm</keyword>
<accession>A0ABS1IZE6</accession>
<keyword evidence="6 8" id="KW-0418">Kinase</keyword>
<evidence type="ECO:0000256" key="9">
    <source>
        <dbReference type="RuleBase" id="RU000544"/>
    </source>
</evidence>
<feature type="binding site" evidence="8">
    <location>
        <position position="145"/>
    </location>
    <ligand>
        <name>Zn(2+)</name>
        <dbReference type="ChEBI" id="CHEBI:29105"/>
    </ligand>
</feature>
<keyword evidence="5 8" id="KW-0547">Nucleotide-binding</keyword>
<dbReference type="HAMAP" id="MF_00124">
    <property type="entry name" value="Thymidine_kinase"/>
    <property type="match status" value="1"/>
</dbReference>
<reference evidence="11 12" key="1">
    <citation type="submission" date="2021-01" db="EMBL/GenBank/DDBJ databases">
        <title>Isolation and description of Catonella massiliensis sp. nov., a novel Catonella species, isolated from a stable periodontitis subject.</title>
        <authorList>
            <person name="Antezack A."/>
            <person name="Boxberger M."/>
            <person name="La Scola B."/>
            <person name="Monnet-Corti V."/>
        </authorList>
    </citation>
    <scope>NUCLEOTIDE SEQUENCE [LARGE SCALE GENOMIC DNA]</scope>
    <source>
        <strain evidence="11 12">Marseille-Q4567</strain>
    </source>
</reference>
<evidence type="ECO:0000256" key="1">
    <source>
        <dbReference type="ARBA" id="ARBA00007587"/>
    </source>
</evidence>
<feature type="binding site" evidence="8">
    <location>
        <position position="181"/>
    </location>
    <ligand>
        <name>Zn(2+)</name>
        <dbReference type="ChEBI" id="CHEBI:29105"/>
    </ligand>
</feature>
<dbReference type="PANTHER" id="PTHR11441:SF0">
    <property type="entry name" value="THYMIDINE KINASE, CYTOSOLIC"/>
    <property type="match status" value="1"/>
</dbReference>
<keyword evidence="8" id="KW-0862">Zinc</keyword>
<evidence type="ECO:0000256" key="3">
    <source>
        <dbReference type="ARBA" id="ARBA00022634"/>
    </source>
</evidence>
<feature type="binding site" evidence="8">
    <location>
        <position position="143"/>
    </location>
    <ligand>
        <name>Zn(2+)</name>
        <dbReference type="ChEBI" id="CHEBI:29105"/>
    </ligand>
</feature>